<dbReference type="AlphaFoldDB" id="A0A5M6ISQ5"/>
<dbReference type="Proteomes" id="UP000325255">
    <property type="component" value="Unassembled WGS sequence"/>
</dbReference>
<keyword evidence="2" id="KW-0812">Transmembrane</keyword>
<evidence type="ECO:0000256" key="1">
    <source>
        <dbReference type="SAM" id="MobiDB-lite"/>
    </source>
</evidence>
<feature type="domain" description="Acyltransferase 3" evidence="3">
    <location>
        <begin position="1"/>
        <end position="259"/>
    </location>
</feature>
<feature type="transmembrane region" description="Helical" evidence="2">
    <location>
        <begin position="126"/>
        <end position="144"/>
    </location>
</feature>
<feature type="region of interest" description="Disordered" evidence="1">
    <location>
        <begin position="303"/>
        <end position="336"/>
    </location>
</feature>
<evidence type="ECO:0000313" key="5">
    <source>
        <dbReference type="Proteomes" id="UP000325255"/>
    </source>
</evidence>
<keyword evidence="4" id="KW-0808">Transferase</keyword>
<keyword evidence="5" id="KW-1185">Reference proteome</keyword>
<feature type="transmembrane region" description="Helical" evidence="2">
    <location>
        <begin position="238"/>
        <end position="260"/>
    </location>
</feature>
<proteinExistence type="predicted"/>
<feature type="transmembrane region" description="Helical" evidence="2">
    <location>
        <begin position="100"/>
        <end position="119"/>
    </location>
</feature>
<dbReference type="GO" id="GO:0000271">
    <property type="term" value="P:polysaccharide biosynthetic process"/>
    <property type="evidence" value="ECO:0007669"/>
    <property type="project" value="TreeGrafter"/>
</dbReference>
<dbReference type="PANTHER" id="PTHR23028">
    <property type="entry name" value="ACETYLTRANSFERASE"/>
    <property type="match status" value="1"/>
</dbReference>
<name>A0A5M6ISQ5_9PROT</name>
<sequence length="336" mass="37285">MVVAGHLFPLGPRGWDLNLMTATAGMALFFILSGFLITRFLLQGMEVRVFLLRRFFRVVPLAWSVMVLLLIAHWPPLTTWLANVLFFANLPPQHLLEGGAHLWSLCVEMQFYVGMALLIGALGRRSLYAIPVFCLVVTGLRIATGHHVDIVTWFRIDEILAGGCVALAFSGTFGSRIKRLLGHINPLCAFPLLLLSSHPVSGDFQYLRPYLAAVTISSTLCSPHATRYKILDNKISSYIAAISYAVYIFHGALSATWLGAGDTFVRYAKRPLLVAVVWGLAHLSTFWFERSCIRLGKRISENMEPRPRKPGATDYGSVANPGDGLSIPAQEARFRR</sequence>
<feature type="transmembrane region" description="Helical" evidence="2">
    <location>
        <begin position="272"/>
        <end position="288"/>
    </location>
</feature>
<keyword evidence="2" id="KW-0472">Membrane</keyword>
<dbReference type="EMBL" id="VWPK01000027">
    <property type="protein sequence ID" value="KAA5610877.1"/>
    <property type="molecule type" value="Genomic_DNA"/>
</dbReference>
<evidence type="ECO:0000313" key="4">
    <source>
        <dbReference type="EMBL" id="KAA5610877.1"/>
    </source>
</evidence>
<protein>
    <submittedName>
        <fullName evidence="4">Acyltransferase</fullName>
    </submittedName>
</protein>
<dbReference type="GO" id="GO:0016747">
    <property type="term" value="F:acyltransferase activity, transferring groups other than amino-acyl groups"/>
    <property type="evidence" value="ECO:0007669"/>
    <property type="project" value="InterPro"/>
</dbReference>
<dbReference type="InterPro" id="IPR002656">
    <property type="entry name" value="Acyl_transf_3_dom"/>
</dbReference>
<feature type="transmembrane region" description="Helical" evidence="2">
    <location>
        <begin position="20"/>
        <end position="42"/>
    </location>
</feature>
<dbReference type="GO" id="GO:0016020">
    <property type="term" value="C:membrane"/>
    <property type="evidence" value="ECO:0007669"/>
    <property type="project" value="TreeGrafter"/>
</dbReference>
<dbReference type="OrthoDB" id="9796461at2"/>
<dbReference type="Pfam" id="PF01757">
    <property type="entry name" value="Acyl_transf_3"/>
    <property type="match status" value="1"/>
</dbReference>
<reference evidence="4 5" key="1">
    <citation type="submission" date="2019-09" db="EMBL/GenBank/DDBJ databases">
        <title>Genome sequence of Rhodovastum atsumiense, a diverse member of the Acetobacteraceae family of non-sulfur purple photosynthetic bacteria.</title>
        <authorList>
            <person name="Meyer T."/>
            <person name="Kyndt J."/>
        </authorList>
    </citation>
    <scope>NUCLEOTIDE SEQUENCE [LARGE SCALE GENOMIC DNA]</scope>
    <source>
        <strain evidence="4 5">DSM 21279</strain>
    </source>
</reference>
<dbReference type="InterPro" id="IPR050879">
    <property type="entry name" value="Acyltransferase_3"/>
</dbReference>
<dbReference type="PANTHER" id="PTHR23028:SF53">
    <property type="entry name" value="ACYL_TRANSF_3 DOMAIN-CONTAINING PROTEIN"/>
    <property type="match status" value="1"/>
</dbReference>
<evidence type="ECO:0000256" key="2">
    <source>
        <dbReference type="SAM" id="Phobius"/>
    </source>
</evidence>
<comment type="caution">
    <text evidence="4">The sequence shown here is derived from an EMBL/GenBank/DDBJ whole genome shotgun (WGS) entry which is preliminary data.</text>
</comment>
<organism evidence="4 5">
    <name type="scientific">Rhodovastum atsumiense</name>
    <dbReference type="NCBI Taxonomy" id="504468"/>
    <lineage>
        <taxon>Bacteria</taxon>
        <taxon>Pseudomonadati</taxon>
        <taxon>Pseudomonadota</taxon>
        <taxon>Alphaproteobacteria</taxon>
        <taxon>Acetobacterales</taxon>
        <taxon>Acetobacteraceae</taxon>
        <taxon>Rhodovastum</taxon>
    </lineage>
</organism>
<gene>
    <name evidence="4" type="ORF">F1189_17315</name>
</gene>
<evidence type="ECO:0000259" key="3">
    <source>
        <dbReference type="Pfam" id="PF01757"/>
    </source>
</evidence>
<keyword evidence="2" id="KW-1133">Transmembrane helix</keyword>
<accession>A0A5M6ISQ5</accession>
<feature type="transmembrane region" description="Helical" evidence="2">
    <location>
        <begin position="54"/>
        <end position="74"/>
    </location>
</feature>
<keyword evidence="4" id="KW-0012">Acyltransferase</keyword>